<evidence type="ECO:0000256" key="1">
    <source>
        <dbReference type="ARBA" id="ARBA00004141"/>
    </source>
</evidence>
<keyword evidence="10" id="KW-1185">Reference proteome</keyword>
<evidence type="ECO:0000256" key="5">
    <source>
        <dbReference type="ARBA" id="ARBA00023136"/>
    </source>
</evidence>
<feature type="transmembrane region" description="Helical" evidence="8">
    <location>
        <begin position="496"/>
        <end position="521"/>
    </location>
</feature>
<evidence type="ECO:0000256" key="6">
    <source>
        <dbReference type="ARBA" id="ARBA00044504"/>
    </source>
</evidence>
<dbReference type="InterPro" id="IPR036259">
    <property type="entry name" value="MFS_trans_sf"/>
</dbReference>
<evidence type="ECO:0000256" key="7">
    <source>
        <dbReference type="SAM" id="MobiDB-lite"/>
    </source>
</evidence>
<feature type="transmembrane region" description="Helical" evidence="8">
    <location>
        <begin position="213"/>
        <end position="238"/>
    </location>
</feature>
<comment type="caution">
    <text evidence="9">The sequence shown here is derived from an EMBL/GenBank/DDBJ whole genome shotgun (WGS) entry which is preliminary data.</text>
</comment>
<dbReference type="InterPro" id="IPR000109">
    <property type="entry name" value="POT_fam"/>
</dbReference>
<keyword evidence="3 8" id="KW-0812">Transmembrane</keyword>
<evidence type="ECO:0000256" key="4">
    <source>
        <dbReference type="ARBA" id="ARBA00022989"/>
    </source>
</evidence>
<feature type="transmembrane region" description="Helical" evidence="8">
    <location>
        <begin position="95"/>
        <end position="121"/>
    </location>
</feature>
<feature type="transmembrane region" description="Helical" evidence="8">
    <location>
        <begin position="141"/>
        <end position="166"/>
    </location>
</feature>
<evidence type="ECO:0000256" key="8">
    <source>
        <dbReference type="SAM" id="Phobius"/>
    </source>
</evidence>
<dbReference type="Proteomes" id="UP001229421">
    <property type="component" value="Unassembled WGS sequence"/>
</dbReference>
<comment type="similarity">
    <text evidence="6">Belongs to the major facilitator superfamily. Phosphate:H(+) symporter (TC 2.A.1.9) family.</text>
</comment>
<evidence type="ECO:0000256" key="2">
    <source>
        <dbReference type="ARBA" id="ARBA00005982"/>
    </source>
</evidence>
<sequence>MSSPTKVEENGETNYEDTNNNKALGGIKTMPFILANEVCDRFAGTGFHANLITYLTQQLNLPMVKASNILTNFGGTSSFMPLIGALIADSFAGRFYTIVIGLLVYLLGMVCITTSSILPQLRPPPCPTKENCIEASSSQLWVLYLCLLLTSMGSAAIRPNVVTFAADQFDMTTGKSNPSSVGRNFFNWYYFCMGLATLTALTVVVYIQDRVGWGLGLGIPTIAMVLSFIAFVVAAHLYRRVKPEGSPLVRVAQVVVASFKKRKLVVPEDATLLYENKKLDAGISSDGRLLHTNTLKWLDRAAIVSEGDMKDSNSPNLWRLATVHRVEEIKSVIRMVPIWAAAILLVTSQSHQHSFIIIQAGTMDRHMSPSFEIPPASLSIFGVLTMLICLSAYKRFFVPFARRFTKNPVGITCLQRIGIGFTINIFATLVSALVEIKRKQVAANHNLIEKPNAVIPISVFWLVPQFCIHGVAEAFSSVGHLEFLYDQSPESMRSTCMALNWITVSIGSYLGTFVVSMIHGHTGKEHNWLPDRNLNKGKLDYYYWLMSGIQVVNLVYYVTCAYLYTCKPLELVKDGDNEGDLELATEKTFVSNSLSNDQNRDGDQNKEQECKEKRR</sequence>
<evidence type="ECO:0000313" key="10">
    <source>
        <dbReference type="Proteomes" id="UP001229421"/>
    </source>
</evidence>
<dbReference type="EMBL" id="JAUHHV010000004">
    <property type="protein sequence ID" value="KAK1428922.1"/>
    <property type="molecule type" value="Genomic_DNA"/>
</dbReference>
<dbReference type="PANTHER" id="PTHR11654">
    <property type="entry name" value="OLIGOPEPTIDE TRANSPORTER-RELATED"/>
    <property type="match status" value="1"/>
</dbReference>
<feature type="compositionally biased region" description="Basic and acidic residues" evidence="7">
    <location>
        <begin position="598"/>
        <end position="615"/>
    </location>
</feature>
<keyword evidence="4 8" id="KW-1133">Transmembrane helix</keyword>
<feature type="transmembrane region" description="Helical" evidence="8">
    <location>
        <begin position="69"/>
        <end position="88"/>
    </location>
</feature>
<feature type="transmembrane region" description="Helical" evidence="8">
    <location>
        <begin position="187"/>
        <end position="207"/>
    </location>
</feature>
<dbReference type="SUPFAM" id="SSF103473">
    <property type="entry name" value="MFS general substrate transporter"/>
    <property type="match status" value="1"/>
</dbReference>
<feature type="transmembrane region" description="Helical" evidence="8">
    <location>
        <begin position="373"/>
        <end position="393"/>
    </location>
</feature>
<evidence type="ECO:0000256" key="3">
    <source>
        <dbReference type="ARBA" id="ARBA00022692"/>
    </source>
</evidence>
<name>A0AAD8KYX5_TARER</name>
<accession>A0AAD8KYX5</accession>
<organism evidence="9 10">
    <name type="scientific">Tagetes erecta</name>
    <name type="common">African marigold</name>
    <dbReference type="NCBI Taxonomy" id="13708"/>
    <lineage>
        <taxon>Eukaryota</taxon>
        <taxon>Viridiplantae</taxon>
        <taxon>Streptophyta</taxon>
        <taxon>Embryophyta</taxon>
        <taxon>Tracheophyta</taxon>
        <taxon>Spermatophyta</taxon>
        <taxon>Magnoliopsida</taxon>
        <taxon>eudicotyledons</taxon>
        <taxon>Gunneridae</taxon>
        <taxon>Pentapetalae</taxon>
        <taxon>asterids</taxon>
        <taxon>campanulids</taxon>
        <taxon>Asterales</taxon>
        <taxon>Asteraceae</taxon>
        <taxon>Asteroideae</taxon>
        <taxon>Heliantheae alliance</taxon>
        <taxon>Tageteae</taxon>
        <taxon>Tagetes</taxon>
    </lineage>
</organism>
<feature type="transmembrane region" description="Helical" evidence="8">
    <location>
        <begin position="541"/>
        <end position="564"/>
    </location>
</feature>
<dbReference type="GO" id="GO:0022857">
    <property type="term" value="F:transmembrane transporter activity"/>
    <property type="evidence" value="ECO:0007669"/>
    <property type="project" value="InterPro"/>
</dbReference>
<dbReference type="Pfam" id="PF00854">
    <property type="entry name" value="PTR2"/>
    <property type="match status" value="1"/>
</dbReference>
<dbReference type="GO" id="GO:0016020">
    <property type="term" value="C:membrane"/>
    <property type="evidence" value="ECO:0007669"/>
    <property type="project" value="UniProtKB-SubCell"/>
</dbReference>
<dbReference type="Gene3D" id="1.20.1250.20">
    <property type="entry name" value="MFS general substrate transporter like domains"/>
    <property type="match status" value="1"/>
</dbReference>
<evidence type="ECO:0000313" key="9">
    <source>
        <dbReference type="EMBL" id="KAK1428922.1"/>
    </source>
</evidence>
<gene>
    <name evidence="9" type="ORF">QVD17_17762</name>
</gene>
<comment type="similarity">
    <text evidence="2">Belongs to the major facilitator superfamily. Proton-dependent oligopeptide transporter (POT/PTR) (TC 2.A.17) family.</text>
</comment>
<dbReference type="AlphaFoldDB" id="A0AAD8KYX5"/>
<proteinExistence type="inferred from homology"/>
<feature type="region of interest" description="Disordered" evidence="7">
    <location>
        <begin position="592"/>
        <end position="615"/>
    </location>
</feature>
<feature type="transmembrane region" description="Helical" evidence="8">
    <location>
        <begin position="414"/>
        <end position="434"/>
    </location>
</feature>
<comment type="subcellular location">
    <subcellularLocation>
        <location evidence="1">Membrane</location>
        <topology evidence="1">Multi-pass membrane protein</topology>
    </subcellularLocation>
</comment>
<feature type="region of interest" description="Disordered" evidence="7">
    <location>
        <begin position="1"/>
        <end position="20"/>
    </location>
</feature>
<protein>
    <submittedName>
        <fullName evidence="9">Uncharacterized protein</fullName>
    </submittedName>
</protein>
<keyword evidence="5 8" id="KW-0472">Membrane</keyword>
<reference evidence="9" key="1">
    <citation type="journal article" date="2023" name="bioRxiv">
        <title>Improved chromosome-level genome assembly for marigold (Tagetes erecta).</title>
        <authorList>
            <person name="Jiang F."/>
            <person name="Yuan L."/>
            <person name="Wang S."/>
            <person name="Wang H."/>
            <person name="Xu D."/>
            <person name="Wang A."/>
            <person name="Fan W."/>
        </authorList>
    </citation>
    <scope>NUCLEOTIDE SEQUENCE</scope>
    <source>
        <strain evidence="9">WSJ</strain>
        <tissue evidence="9">Leaf</tissue>
    </source>
</reference>